<feature type="transmembrane region" description="Helical" evidence="7">
    <location>
        <begin position="20"/>
        <end position="44"/>
    </location>
</feature>
<dbReference type="CDD" id="cd17329">
    <property type="entry name" value="MFS_MdtH_MDR_like"/>
    <property type="match status" value="1"/>
</dbReference>
<dbReference type="InterPro" id="IPR011701">
    <property type="entry name" value="MFS"/>
</dbReference>
<evidence type="ECO:0000256" key="7">
    <source>
        <dbReference type="SAM" id="Phobius"/>
    </source>
</evidence>
<protein>
    <submittedName>
        <fullName evidence="9">MFS transporter</fullName>
    </submittedName>
</protein>
<keyword evidence="10" id="KW-1185">Reference proteome</keyword>
<comment type="subcellular location">
    <subcellularLocation>
        <location evidence="1">Cell membrane</location>
        <topology evidence="1">Multi-pass membrane protein</topology>
    </subcellularLocation>
</comment>
<evidence type="ECO:0000256" key="1">
    <source>
        <dbReference type="ARBA" id="ARBA00004651"/>
    </source>
</evidence>
<accession>A0ABY9SZA6</accession>
<organism evidence="9 10">
    <name type="scientific">Brevibacillus brevis</name>
    <name type="common">Bacillus brevis</name>
    <dbReference type="NCBI Taxonomy" id="1393"/>
    <lineage>
        <taxon>Bacteria</taxon>
        <taxon>Bacillati</taxon>
        <taxon>Bacillota</taxon>
        <taxon>Bacilli</taxon>
        <taxon>Bacillales</taxon>
        <taxon>Paenibacillaceae</taxon>
        <taxon>Brevibacillus</taxon>
    </lineage>
</organism>
<evidence type="ECO:0000256" key="2">
    <source>
        <dbReference type="ARBA" id="ARBA00022448"/>
    </source>
</evidence>
<feature type="transmembrane region" description="Helical" evidence="7">
    <location>
        <begin position="143"/>
        <end position="166"/>
    </location>
</feature>
<feature type="transmembrane region" description="Helical" evidence="7">
    <location>
        <begin position="374"/>
        <end position="394"/>
    </location>
</feature>
<evidence type="ECO:0000256" key="4">
    <source>
        <dbReference type="ARBA" id="ARBA00022692"/>
    </source>
</evidence>
<feature type="transmembrane region" description="Helical" evidence="7">
    <location>
        <begin position="85"/>
        <end position="103"/>
    </location>
</feature>
<feature type="transmembrane region" description="Helical" evidence="7">
    <location>
        <begin position="255"/>
        <end position="273"/>
    </location>
</feature>
<dbReference type="EMBL" id="CP134050">
    <property type="protein sequence ID" value="WNC13160.1"/>
    <property type="molecule type" value="Genomic_DNA"/>
</dbReference>
<dbReference type="PANTHER" id="PTHR43414">
    <property type="entry name" value="MULTIDRUG RESISTANCE PROTEIN MDTG"/>
    <property type="match status" value="1"/>
</dbReference>
<dbReference type="Proteomes" id="UP001256827">
    <property type="component" value="Chromosome"/>
</dbReference>
<evidence type="ECO:0000259" key="8">
    <source>
        <dbReference type="PROSITE" id="PS50850"/>
    </source>
</evidence>
<name>A0ABY9SZA6_BREBE</name>
<feature type="transmembrane region" description="Helical" evidence="7">
    <location>
        <begin position="172"/>
        <end position="190"/>
    </location>
</feature>
<evidence type="ECO:0000256" key="5">
    <source>
        <dbReference type="ARBA" id="ARBA00022989"/>
    </source>
</evidence>
<reference evidence="9 10" key="1">
    <citation type="submission" date="2023-09" db="EMBL/GenBank/DDBJ databases">
        <title>Complete Genome and Methylome dissection of Bacillus brevis NEB573 original source of BbsI restriction endonuclease.</title>
        <authorList>
            <person name="Fomenkov A."/>
            <person name="Roberts R.D."/>
        </authorList>
    </citation>
    <scope>NUCLEOTIDE SEQUENCE [LARGE SCALE GENOMIC DNA]</scope>
    <source>
        <strain evidence="9 10">NEB573</strain>
    </source>
</reference>
<evidence type="ECO:0000256" key="3">
    <source>
        <dbReference type="ARBA" id="ARBA00022475"/>
    </source>
</evidence>
<evidence type="ECO:0000313" key="10">
    <source>
        <dbReference type="Proteomes" id="UP001256827"/>
    </source>
</evidence>
<dbReference type="InterPro" id="IPR036259">
    <property type="entry name" value="MFS_trans_sf"/>
</dbReference>
<keyword evidence="5 7" id="KW-1133">Transmembrane helix</keyword>
<sequence length="410" mass="44785">MNLFPRTLERLFSAYPPLLWVRLFGETLTSASSAMIAPFLVLYLSDHLGGSVPLTMIIIGLQPFSEILLTLLAGSVTDRFRRKTIMLVSLLIQGTAMFAMSWAESMAAFAFLYVLNGAGRSLFIPASRAHLADSIRTDQMAGAFALLSTASSIGASLGPLAGVLLYRYDPSLAFLFTSLSLLLYAAAVWWKVPHTRQAMAAAEESHPAFSTRSLPAYRPALAIMLLSLPVSLFYAQTETNLQLHFKETMADYLQTLATLASVKGILLIALEFWLVKWTQHLPARLLVSGSYLCFAAVAIGYALFDTLPALLALQLVWVVGESIGLTQLLTFVSRIAPPSMRGRYYAITGTHWDISRTCGPLLGSYVLLHFGGSALFAIVALALLVGSMAIYAYLRQKEKAFPLKQEGGFH</sequence>
<dbReference type="SUPFAM" id="SSF103473">
    <property type="entry name" value="MFS general substrate transporter"/>
    <property type="match status" value="1"/>
</dbReference>
<feature type="transmembrane region" description="Helical" evidence="7">
    <location>
        <begin position="216"/>
        <end position="235"/>
    </location>
</feature>
<gene>
    <name evidence="9" type="ORF">RGB73_20910</name>
</gene>
<feature type="transmembrane region" description="Helical" evidence="7">
    <location>
        <begin position="285"/>
        <end position="304"/>
    </location>
</feature>
<dbReference type="RefSeq" id="WP_310764648.1">
    <property type="nucleotide sequence ID" value="NZ_CP134050.1"/>
</dbReference>
<dbReference type="PROSITE" id="PS50850">
    <property type="entry name" value="MFS"/>
    <property type="match status" value="1"/>
</dbReference>
<feature type="transmembrane region" description="Helical" evidence="7">
    <location>
        <begin position="50"/>
        <end position="73"/>
    </location>
</feature>
<keyword evidence="3" id="KW-1003">Cell membrane</keyword>
<feature type="transmembrane region" description="Helical" evidence="7">
    <location>
        <begin position="109"/>
        <end position="131"/>
    </location>
</feature>
<keyword evidence="6 7" id="KW-0472">Membrane</keyword>
<dbReference type="PANTHER" id="PTHR43414:SF1">
    <property type="entry name" value="PEPTIDE PERMEASE"/>
    <property type="match status" value="1"/>
</dbReference>
<keyword evidence="2" id="KW-0813">Transport</keyword>
<dbReference type="Gene3D" id="1.20.1250.20">
    <property type="entry name" value="MFS general substrate transporter like domains"/>
    <property type="match status" value="1"/>
</dbReference>
<evidence type="ECO:0000313" key="9">
    <source>
        <dbReference type="EMBL" id="WNC13160.1"/>
    </source>
</evidence>
<evidence type="ECO:0000256" key="6">
    <source>
        <dbReference type="ARBA" id="ARBA00023136"/>
    </source>
</evidence>
<dbReference type="Pfam" id="PF07690">
    <property type="entry name" value="MFS_1"/>
    <property type="match status" value="2"/>
</dbReference>
<keyword evidence="4 7" id="KW-0812">Transmembrane</keyword>
<dbReference type="InterPro" id="IPR020846">
    <property type="entry name" value="MFS_dom"/>
</dbReference>
<proteinExistence type="predicted"/>
<feature type="domain" description="Major facilitator superfamily (MFS) profile" evidence="8">
    <location>
        <begin position="18"/>
        <end position="398"/>
    </location>
</feature>